<feature type="compositionally biased region" description="Basic residues" evidence="1">
    <location>
        <begin position="45"/>
        <end position="67"/>
    </location>
</feature>
<dbReference type="EMBL" id="JAINUG010000095">
    <property type="protein sequence ID" value="KAJ8397744.1"/>
    <property type="molecule type" value="Genomic_DNA"/>
</dbReference>
<evidence type="ECO:0000313" key="3">
    <source>
        <dbReference type="Proteomes" id="UP001221898"/>
    </source>
</evidence>
<evidence type="ECO:0000313" key="2">
    <source>
        <dbReference type="EMBL" id="KAJ8397744.1"/>
    </source>
</evidence>
<organism evidence="2 3">
    <name type="scientific">Aldrovandia affinis</name>
    <dbReference type="NCBI Taxonomy" id="143900"/>
    <lineage>
        <taxon>Eukaryota</taxon>
        <taxon>Metazoa</taxon>
        <taxon>Chordata</taxon>
        <taxon>Craniata</taxon>
        <taxon>Vertebrata</taxon>
        <taxon>Euteleostomi</taxon>
        <taxon>Actinopterygii</taxon>
        <taxon>Neopterygii</taxon>
        <taxon>Teleostei</taxon>
        <taxon>Notacanthiformes</taxon>
        <taxon>Halosauridae</taxon>
        <taxon>Aldrovandia</taxon>
    </lineage>
</organism>
<protein>
    <submittedName>
        <fullName evidence="2">Uncharacterized protein</fullName>
    </submittedName>
</protein>
<gene>
    <name evidence="2" type="ORF">AAFF_G00434330</name>
</gene>
<name>A0AAD7S896_9TELE</name>
<dbReference type="AlphaFoldDB" id="A0AAD7S896"/>
<sequence>MASGHTPTEPLPQCPSGVGSEGKAGSPVTALTAPHAAHRTLSLVKPRKAPWKRRSGRVLRSRRGHRSRPGDARKLR</sequence>
<comment type="caution">
    <text evidence="2">The sequence shown here is derived from an EMBL/GenBank/DDBJ whole genome shotgun (WGS) entry which is preliminary data.</text>
</comment>
<feature type="region of interest" description="Disordered" evidence="1">
    <location>
        <begin position="1"/>
        <end position="76"/>
    </location>
</feature>
<accession>A0AAD7S896</accession>
<keyword evidence="3" id="KW-1185">Reference proteome</keyword>
<evidence type="ECO:0000256" key="1">
    <source>
        <dbReference type="SAM" id="MobiDB-lite"/>
    </source>
</evidence>
<dbReference type="Proteomes" id="UP001221898">
    <property type="component" value="Unassembled WGS sequence"/>
</dbReference>
<reference evidence="2" key="1">
    <citation type="journal article" date="2023" name="Science">
        <title>Genome structures resolve the early diversification of teleost fishes.</title>
        <authorList>
            <person name="Parey E."/>
            <person name="Louis A."/>
            <person name="Montfort J."/>
            <person name="Bouchez O."/>
            <person name="Roques C."/>
            <person name="Iampietro C."/>
            <person name="Lluch J."/>
            <person name="Castinel A."/>
            <person name="Donnadieu C."/>
            <person name="Desvignes T."/>
            <person name="Floi Bucao C."/>
            <person name="Jouanno E."/>
            <person name="Wen M."/>
            <person name="Mejri S."/>
            <person name="Dirks R."/>
            <person name="Jansen H."/>
            <person name="Henkel C."/>
            <person name="Chen W.J."/>
            <person name="Zahm M."/>
            <person name="Cabau C."/>
            <person name="Klopp C."/>
            <person name="Thompson A.W."/>
            <person name="Robinson-Rechavi M."/>
            <person name="Braasch I."/>
            <person name="Lecointre G."/>
            <person name="Bobe J."/>
            <person name="Postlethwait J.H."/>
            <person name="Berthelot C."/>
            <person name="Roest Crollius H."/>
            <person name="Guiguen Y."/>
        </authorList>
    </citation>
    <scope>NUCLEOTIDE SEQUENCE</scope>
    <source>
        <strain evidence="2">NC1722</strain>
    </source>
</reference>
<proteinExistence type="predicted"/>